<evidence type="ECO:0000259" key="5">
    <source>
        <dbReference type="PROSITE" id="PS50977"/>
    </source>
</evidence>
<dbReference type="EMBL" id="JBHSIU010000066">
    <property type="protein sequence ID" value="MFC5004916.1"/>
    <property type="molecule type" value="Genomic_DNA"/>
</dbReference>
<dbReference type="Proteomes" id="UP001595912">
    <property type="component" value="Unassembled WGS sequence"/>
</dbReference>
<name>A0ABV9W899_9ACTN</name>
<keyword evidence="1" id="KW-0805">Transcription regulation</keyword>
<dbReference type="SUPFAM" id="SSF48498">
    <property type="entry name" value="Tetracyclin repressor-like, C-terminal domain"/>
    <property type="match status" value="1"/>
</dbReference>
<feature type="domain" description="HTH tetR-type" evidence="5">
    <location>
        <begin position="13"/>
        <end position="73"/>
    </location>
</feature>
<evidence type="ECO:0000256" key="3">
    <source>
        <dbReference type="ARBA" id="ARBA00023163"/>
    </source>
</evidence>
<dbReference type="Gene3D" id="1.10.357.10">
    <property type="entry name" value="Tetracycline Repressor, domain 2"/>
    <property type="match status" value="1"/>
</dbReference>
<dbReference type="InterPro" id="IPR050109">
    <property type="entry name" value="HTH-type_TetR-like_transc_reg"/>
</dbReference>
<dbReference type="RefSeq" id="WP_380125236.1">
    <property type="nucleotide sequence ID" value="NZ_JBHSIU010000066.1"/>
</dbReference>
<dbReference type="PROSITE" id="PS50977">
    <property type="entry name" value="HTH_TETR_2"/>
    <property type="match status" value="1"/>
</dbReference>
<organism evidence="6 7">
    <name type="scientific">Dactylosporangium cerinum</name>
    <dbReference type="NCBI Taxonomy" id="1434730"/>
    <lineage>
        <taxon>Bacteria</taxon>
        <taxon>Bacillati</taxon>
        <taxon>Actinomycetota</taxon>
        <taxon>Actinomycetes</taxon>
        <taxon>Micromonosporales</taxon>
        <taxon>Micromonosporaceae</taxon>
        <taxon>Dactylosporangium</taxon>
    </lineage>
</organism>
<dbReference type="Pfam" id="PF13305">
    <property type="entry name" value="TetR_C_33"/>
    <property type="match status" value="1"/>
</dbReference>
<evidence type="ECO:0000313" key="7">
    <source>
        <dbReference type="Proteomes" id="UP001595912"/>
    </source>
</evidence>
<dbReference type="PANTHER" id="PTHR30055">
    <property type="entry name" value="HTH-TYPE TRANSCRIPTIONAL REGULATOR RUTR"/>
    <property type="match status" value="1"/>
</dbReference>
<evidence type="ECO:0000256" key="1">
    <source>
        <dbReference type="ARBA" id="ARBA00023015"/>
    </source>
</evidence>
<sequence>MTTPPSRRERNRAATVEEIKQTARALLVKDGVAGLSLRAIAREMGMVPAALYRYFASLEALMEALTGDLYDDTRAHLEQARDAVASDDPGDRLIAVCRAFRRWALDHPAEFGIMFGRPLPLDGSRYLDPEHFEDPVHQAGDRFATVFSALFAEIWFRSPFPVPDEISPSLRDQLQAYVDRMPVPVPVGAAQVALSCWIRLYGMIALEAYGHLHFALTDPEPMFEVELASGLHRLGVTTR</sequence>
<protein>
    <submittedName>
        <fullName evidence="6">TetR/AcrR family transcriptional regulator</fullName>
    </submittedName>
</protein>
<evidence type="ECO:0000313" key="6">
    <source>
        <dbReference type="EMBL" id="MFC5004916.1"/>
    </source>
</evidence>
<reference evidence="7" key="1">
    <citation type="journal article" date="2019" name="Int. J. Syst. Evol. Microbiol.">
        <title>The Global Catalogue of Microorganisms (GCM) 10K type strain sequencing project: providing services to taxonomists for standard genome sequencing and annotation.</title>
        <authorList>
            <consortium name="The Broad Institute Genomics Platform"/>
            <consortium name="The Broad Institute Genome Sequencing Center for Infectious Disease"/>
            <person name="Wu L."/>
            <person name="Ma J."/>
        </authorList>
    </citation>
    <scope>NUCLEOTIDE SEQUENCE [LARGE SCALE GENOMIC DNA]</scope>
    <source>
        <strain evidence="7">CGMCC 4.7152</strain>
    </source>
</reference>
<evidence type="ECO:0000256" key="4">
    <source>
        <dbReference type="PROSITE-ProRule" id="PRU00335"/>
    </source>
</evidence>
<dbReference type="InterPro" id="IPR036271">
    <property type="entry name" value="Tet_transcr_reg_TetR-rel_C_sf"/>
</dbReference>
<dbReference type="InterPro" id="IPR009057">
    <property type="entry name" value="Homeodomain-like_sf"/>
</dbReference>
<dbReference type="PANTHER" id="PTHR30055:SF243">
    <property type="entry name" value="HTH-TYPE TRANSCRIPTIONAL REGULATOR RV1816"/>
    <property type="match status" value="1"/>
</dbReference>
<evidence type="ECO:0000256" key="2">
    <source>
        <dbReference type="ARBA" id="ARBA00023125"/>
    </source>
</evidence>
<keyword evidence="2 4" id="KW-0238">DNA-binding</keyword>
<accession>A0ABV9W899</accession>
<dbReference type="SUPFAM" id="SSF46689">
    <property type="entry name" value="Homeodomain-like"/>
    <property type="match status" value="1"/>
</dbReference>
<dbReference type="InterPro" id="IPR025996">
    <property type="entry name" value="MT1864/Rv1816-like_C"/>
</dbReference>
<comment type="caution">
    <text evidence="6">The sequence shown here is derived from an EMBL/GenBank/DDBJ whole genome shotgun (WGS) entry which is preliminary data.</text>
</comment>
<dbReference type="Pfam" id="PF00440">
    <property type="entry name" value="TetR_N"/>
    <property type="match status" value="1"/>
</dbReference>
<feature type="DNA-binding region" description="H-T-H motif" evidence="4">
    <location>
        <begin position="36"/>
        <end position="55"/>
    </location>
</feature>
<proteinExistence type="predicted"/>
<keyword evidence="3" id="KW-0804">Transcription</keyword>
<dbReference type="InterPro" id="IPR001647">
    <property type="entry name" value="HTH_TetR"/>
</dbReference>
<keyword evidence="7" id="KW-1185">Reference proteome</keyword>
<gene>
    <name evidence="6" type="ORF">ACFPIJ_44700</name>
</gene>